<dbReference type="RefSeq" id="WP_175588215.1">
    <property type="nucleotide sequence ID" value="NZ_JABWGN010000002.1"/>
</dbReference>
<keyword evidence="2" id="KW-0812">Transmembrane</keyword>
<evidence type="ECO:0000256" key="2">
    <source>
        <dbReference type="SAM" id="Phobius"/>
    </source>
</evidence>
<dbReference type="AlphaFoldDB" id="A0A7Y6I306"/>
<accession>A0A7Y6I306</accession>
<dbReference type="EMBL" id="JABWGN010000002">
    <property type="protein sequence ID" value="NUW30762.1"/>
    <property type="molecule type" value="Genomic_DNA"/>
</dbReference>
<evidence type="ECO:0000313" key="4">
    <source>
        <dbReference type="Proteomes" id="UP000586042"/>
    </source>
</evidence>
<feature type="region of interest" description="Disordered" evidence="1">
    <location>
        <begin position="285"/>
        <end position="327"/>
    </location>
</feature>
<comment type="caution">
    <text evidence="3">The sequence shown here is derived from an EMBL/GenBank/DDBJ whole genome shotgun (WGS) entry which is preliminary data.</text>
</comment>
<keyword evidence="4" id="KW-1185">Reference proteome</keyword>
<sequence>MSYNESDLRELLNEHGHGRAGREPSARLDAIVRRGRRIRRTRRAVTAGTALAFAAVAAAGLTGLLPAGAQRGEGAAVAQQPVDSARVTPGPELDDTMKVALGAKKFDLHLIHSQRFETVGGMQKVTFTPTSVYTGDKVVCDDPRAWVVIQYRGNGPEPIGSRGRCEGSIGGHNDELSVPSDWLKRPQSMQIWVFPGDAPVREVAEAVNGCRPRMKGKDCDEVAQSVALGNPEVRRRLSALVGEQPSRWAVGIYDRPAPSASAVPTGGPSVAPTATVVPTGGPTVAPTASAVPTGGPTVAPTATAVPTGGPAAEPTAAVTASPTAPTP</sequence>
<dbReference type="Proteomes" id="UP000586042">
    <property type="component" value="Unassembled WGS sequence"/>
</dbReference>
<name>A0A7Y6I306_9ACTN</name>
<keyword evidence="2" id="KW-0472">Membrane</keyword>
<reference evidence="3 4" key="1">
    <citation type="submission" date="2020-06" db="EMBL/GenBank/DDBJ databases">
        <title>Nonomuraea sp. SMC257, a novel actinomycete isolated from soil.</title>
        <authorList>
            <person name="Chanama M."/>
        </authorList>
    </citation>
    <scope>NUCLEOTIDE SEQUENCE [LARGE SCALE GENOMIC DNA]</scope>
    <source>
        <strain evidence="3 4">SMC257</strain>
    </source>
</reference>
<organism evidence="3 4">
    <name type="scientific">Nonomuraea montanisoli</name>
    <dbReference type="NCBI Taxonomy" id="2741721"/>
    <lineage>
        <taxon>Bacteria</taxon>
        <taxon>Bacillati</taxon>
        <taxon>Actinomycetota</taxon>
        <taxon>Actinomycetes</taxon>
        <taxon>Streptosporangiales</taxon>
        <taxon>Streptosporangiaceae</taxon>
        <taxon>Nonomuraea</taxon>
    </lineage>
</organism>
<gene>
    <name evidence="3" type="ORF">HTZ77_04900</name>
</gene>
<feature type="transmembrane region" description="Helical" evidence="2">
    <location>
        <begin position="44"/>
        <end position="65"/>
    </location>
</feature>
<keyword evidence="2" id="KW-1133">Transmembrane helix</keyword>
<evidence type="ECO:0000313" key="3">
    <source>
        <dbReference type="EMBL" id="NUW30762.1"/>
    </source>
</evidence>
<proteinExistence type="predicted"/>
<protein>
    <submittedName>
        <fullName evidence="3">Uncharacterized protein</fullName>
    </submittedName>
</protein>
<evidence type="ECO:0000256" key="1">
    <source>
        <dbReference type="SAM" id="MobiDB-lite"/>
    </source>
</evidence>